<feature type="non-terminal residue" evidence="2">
    <location>
        <position position="223"/>
    </location>
</feature>
<proteinExistence type="predicted"/>
<dbReference type="Proteomes" id="UP000523795">
    <property type="component" value="Unassembled WGS sequence"/>
</dbReference>
<gene>
    <name evidence="2" type="ORF">HER39_20205</name>
</gene>
<evidence type="ECO:0000256" key="1">
    <source>
        <dbReference type="SAM" id="MobiDB-lite"/>
    </source>
</evidence>
<protein>
    <submittedName>
        <fullName evidence="2">Uncharacterized protein</fullName>
    </submittedName>
</protein>
<organism evidence="2 3">
    <name type="scientific">Arthrobacter deserti</name>
    <dbReference type="NCBI Taxonomy" id="1742687"/>
    <lineage>
        <taxon>Bacteria</taxon>
        <taxon>Bacillati</taxon>
        <taxon>Actinomycetota</taxon>
        <taxon>Actinomycetes</taxon>
        <taxon>Micrococcales</taxon>
        <taxon>Micrococcaceae</taxon>
        <taxon>Arthrobacter</taxon>
    </lineage>
</organism>
<evidence type="ECO:0000313" key="2">
    <source>
        <dbReference type="EMBL" id="NKX52853.1"/>
    </source>
</evidence>
<feature type="compositionally biased region" description="Basic and acidic residues" evidence="1">
    <location>
        <begin position="97"/>
        <end position="106"/>
    </location>
</feature>
<evidence type="ECO:0000313" key="3">
    <source>
        <dbReference type="Proteomes" id="UP000523795"/>
    </source>
</evidence>
<name>A0ABX1JUA2_9MICC</name>
<reference evidence="2 3" key="1">
    <citation type="submission" date="2020-04" db="EMBL/GenBank/DDBJ databases">
        <authorList>
            <person name="Liu S."/>
        </authorList>
    </citation>
    <scope>NUCLEOTIDE SEQUENCE [LARGE SCALE GENOMIC DNA]</scope>
    <source>
        <strain evidence="2 3">CGMCC 1.15091</strain>
    </source>
</reference>
<dbReference type="EMBL" id="JAAZSR010000797">
    <property type="protein sequence ID" value="NKX52853.1"/>
    <property type="molecule type" value="Genomic_DNA"/>
</dbReference>
<feature type="non-terminal residue" evidence="2">
    <location>
        <position position="1"/>
    </location>
</feature>
<keyword evidence="3" id="KW-1185">Reference proteome</keyword>
<sequence>DPAERQDIVAGHDAVIVVAGPSATVVEVSIRYAAEMDAAGTPAVVLFPRNYSGTAHYASARATAPVRILPAPELGGGMNAGTPALALLALTAPLTEAERFPDRNRPDQNQPRTLHGPDRTALVAEFHDQGWTDGLPVELPTVTAVERMLSGTSLNADLLVTGTFRPEARPVTVRDVAVNAVMAGALPEHLPAILAGAALMGRQVVDSMTRSVNSFAFAQYIGG</sequence>
<comment type="caution">
    <text evidence="2">The sequence shown here is derived from an EMBL/GenBank/DDBJ whole genome shotgun (WGS) entry which is preliminary data.</text>
</comment>
<feature type="region of interest" description="Disordered" evidence="1">
    <location>
        <begin position="97"/>
        <end position="116"/>
    </location>
</feature>
<accession>A0ABX1JUA2</accession>